<organism evidence="2 3">
    <name type="scientific">Rhizoctonia solani</name>
    <dbReference type="NCBI Taxonomy" id="456999"/>
    <lineage>
        <taxon>Eukaryota</taxon>
        <taxon>Fungi</taxon>
        <taxon>Dikarya</taxon>
        <taxon>Basidiomycota</taxon>
        <taxon>Agaricomycotina</taxon>
        <taxon>Agaricomycetes</taxon>
        <taxon>Cantharellales</taxon>
        <taxon>Ceratobasidiaceae</taxon>
        <taxon>Rhizoctonia</taxon>
    </lineage>
</organism>
<comment type="caution">
    <text evidence="2">The sequence shown here is derived from an EMBL/GenBank/DDBJ whole genome shotgun (WGS) entry which is preliminary data.</text>
</comment>
<reference evidence="2" key="1">
    <citation type="submission" date="2020-09" db="EMBL/GenBank/DDBJ databases">
        <title>Comparative genome analyses of four rice-infecting Rhizoctonia solani isolates reveal extensive enrichment of homogalacturonan modification genes.</title>
        <authorList>
            <person name="Lee D.-Y."/>
            <person name="Jeon J."/>
            <person name="Kim K.-T."/>
            <person name="Cheong K."/>
            <person name="Song H."/>
            <person name="Choi G."/>
            <person name="Ko J."/>
            <person name="Opiyo S.O."/>
            <person name="Zuo S."/>
            <person name="Madhav S."/>
            <person name="Lee Y.-H."/>
            <person name="Wang G.-L."/>
        </authorList>
    </citation>
    <scope>NUCLEOTIDE SEQUENCE</scope>
    <source>
        <strain evidence="2">AG1-IA WGL</strain>
    </source>
</reference>
<sequence>MVRRSPFSPINIQRRRPRPAALDLAHSSFSPSKSFEQDDSAQFVHITHNGPYFCGDDNDDNDDEKNEQARASAELAHTQAVFTASLESEPIPGVRARSPVSYRTAGKALPMEVEVNVCIDVEGRPSLDEYRLPLPTGDYKFPPVDDTTTNTAAATKSCQLQIPTSVIVSQRRPSVETPTRRNGCCAPLSWMKIMRALRTRGRRRRSAGRKLPEPVGFHERELHTHTHTCHGDIQGCSFAHTCGTGIAHAEHEWRPAVSCAHDECEKDKGRMCLPEVSPNAFVDWPWR</sequence>
<feature type="region of interest" description="Disordered" evidence="1">
    <location>
        <begin position="1"/>
        <end position="37"/>
    </location>
</feature>
<protein>
    <submittedName>
        <fullName evidence="2">Uncharacterized protein</fullName>
    </submittedName>
</protein>
<gene>
    <name evidence="2" type="ORF">RHS03_05800</name>
</gene>
<name>A0A8H7HNN7_9AGAM</name>
<dbReference type="Proteomes" id="UP000602905">
    <property type="component" value="Unassembled WGS sequence"/>
</dbReference>
<evidence type="ECO:0000313" key="2">
    <source>
        <dbReference type="EMBL" id="KAF8704588.1"/>
    </source>
</evidence>
<dbReference type="AlphaFoldDB" id="A0A8H7HNN7"/>
<feature type="non-terminal residue" evidence="2">
    <location>
        <position position="1"/>
    </location>
</feature>
<accession>A0A8H7HNN7</accession>
<evidence type="ECO:0000313" key="3">
    <source>
        <dbReference type="Proteomes" id="UP000602905"/>
    </source>
</evidence>
<dbReference type="OrthoDB" id="3136450at2759"/>
<proteinExistence type="predicted"/>
<evidence type="ECO:0000256" key="1">
    <source>
        <dbReference type="SAM" id="MobiDB-lite"/>
    </source>
</evidence>
<dbReference type="EMBL" id="JACYCD010000054">
    <property type="protein sequence ID" value="KAF8704588.1"/>
    <property type="molecule type" value="Genomic_DNA"/>
</dbReference>